<evidence type="ECO:0000256" key="6">
    <source>
        <dbReference type="ARBA" id="ARBA00022840"/>
    </source>
</evidence>
<evidence type="ECO:0000313" key="10">
    <source>
        <dbReference type="EMBL" id="JAP95193.1"/>
    </source>
</evidence>
<dbReference type="AlphaFoldDB" id="A0A146KEP1"/>
<comment type="catalytic activity">
    <reaction evidence="8">
        <text>L-seryl-[protein] + ATP = O-phospho-L-seryl-[protein] + ADP + H(+)</text>
        <dbReference type="Rhea" id="RHEA:17989"/>
        <dbReference type="Rhea" id="RHEA-COMP:9863"/>
        <dbReference type="Rhea" id="RHEA-COMP:11604"/>
        <dbReference type="ChEBI" id="CHEBI:15378"/>
        <dbReference type="ChEBI" id="CHEBI:29999"/>
        <dbReference type="ChEBI" id="CHEBI:30616"/>
        <dbReference type="ChEBI" id="CHEBI:83421"/>
        <dbReference type="ChEBI" id="CHEBI:456216"/>
        <dbReference type="EC" id="2.7.11.1"/>
    </reaction>
</comment>
<evidence type="ECO:0000256" key="2">
    <source>
        <dbReference type="ARBA" id="ARBA00022527"/>
    </source>
</evidence>
<dbReference type="EC" id="2.7.11.1" evidence="1"/>
<dbReference type="InterPro" id="IPR000719">
    <property type="entry name" value="Prot_kinase_dom"/>
</dbReference>
<dbReference type="SMART" id="SM00220">
    <property type="entry name" value="S_TKc"/>
    <property type="match status" value="1"/>
</dbReference>
<sequence length="654" mass="76642">YSYKIGSIAQIPLEIRLKWMDQLLKGVDFIHLAGYTHRDIKLENLFLDENLNLALGDFGLAKKFEVGIQASMQGTPSTMAPEVAMSQPYSNACDIWSLGVIWFQLLFGQEAFDAKMPYMIVHQMLNRKFSRPISGSGYPEYENSIDQMLQVDPSKRPSANDLVAKFEIKQEEKTIDSFIDNGLLQKQMFPYQHYNIINQGIDKIDQILLLSIFAVNTQDIQENKNIKRSLKIILSDNHKKHFLFKAYEDAIKKQPENLSDIALNFVNACYVLGMQVGINVPLTDFKQVDEDALKTFRDQARTNFFNKQKYFYIKQILSIIDLKVGQFNADLPKIREKRTVGEQIMQHRVQFLQNVDFSNFQKCFEKLTMRFACAEDCLSIQCPHGLEWLLQTYFPNSKIQYQEQCYVLIKNARKSQFQTLKKNFQQILNHNLISEQNKEIAFRELFGFELSQTGFILLTLVDFLHLQSTDMFQLQLQSAFQKTNPVQHLSYLMQSSAQLQNCESCFLQTLNALIQHLTTESKQKIDLIKDLQKQFIQVKLIILKKKLEIYQQIEQNIPITKIYAQQTINSLKCSAQNVFDMVQFTFEFQYRQPTVEENRSKNYYWLQIESALQQEEMIKLARQIFKEKKCSEENFQKMRQFFEHARTVRLKAVQ</sequence>
<evidence type="ECO:0000256" key="5">
    <source>
        <dbReference type="ARBA" id="ARBA00022777"/>
    </source>
</evidence>
<dbReference type="PROSITE" id="PS50011">
    <property type="entry name" value="PROTEIN_KINASE_DOM"/>
    <property type="match status" value="1"/>
</dbReference>
<dbReference type="EMBL" id="GDID01001413">
    <property type="protein sequence ID" value="JAP95193.1"/>
    <property type="molecule type" value="Transcribed_RNA"/>
</dbReference>
<evidence type="ECO:0000259" key="9">
    <source>
        <dbReference type="PROSITE" id="PS50011"/>
    </source>
</evidence>
<dbReference type="SUPFAM" id="SSF56112">
    <property type="entry name" value="Protein kinase-like (PK-like)"/>
    <property type="match status" value="1"/>
</dbReference>
<evidence type="ECO:0000256" key="4">
    <source>
        <dbReference type="ARBA" id="ARBA00022741"/>
    </source>
</evidence>
<dbReference type="PROSITE" id="PS00108">
    <property type="entry name" value="PROTEIN_KINASE_ST"/>
    <property type="match status" value="1"/>
</dbReference>
<comment type="catalytic activity">
    <reaction evidence="7">
        <text>L-threonyl-[protein] + ATP = O-phospho-L-threonyl-[protein] + ADP + H(+)</text>
        <dbReference type="Rhea" id="RHEA:46608"/>
        <dbReference type="Rhea" id="RHEA-COMP:11060"/>
        <dbReference type="Rhea" id="RHEA-COMP:11605"/>
        <dbReference type="ChEBI" id="CHEBI:15378"/>
        <dbReference type="ChEBI" id="CHEBI:30013"/>
        <dbReference type="ChEBI" id="CHEBI:30616"/>
        <dbReference type="ChEBI" id="CHEBI:61977"/>
        <dbReference type="ChEBI" id="CHEBI:456216"/>
        <dbReference type="EC" id="2.7.11.1"/>
    </reaction>
</comment>
<reference evidence="10" key="1">
    <citation type="submission" date="2015-07" db="EMBL/GenBank/DDBJ databases">
        <title>Adaptation to a free-living lifestyle via gene acquisitions in the diplomonad Trepomonas sp. PC1.</title>
        <authorList>
            <person name="Xu F."/>
            <person name="Jerlstrom-Hultqvist J."/>
            <person name="Kolisko M."/>
            <person name="Simpson A.G.B."/>
            <person name="Roger A.J."/>
            <person name="Svard S.G."/>
            <person name="Andersson J.O."/>
        </authorList>
    </citation>
    <scope>NUCLEOTIDE SEQUENCE</scope>
    <source>
        <strain evidence="10">PC1</strain>
    </source>
</reference>
<protein>
    <recommendedName>
        <fullName evidence="1">non-specific serine/threonine protein kinase</fullName>
        <ecNumber evidence="1">2.7.11.1</ecNumber>
    </recommendedName>
</protein>
<evidence type="ECO:0000256" key="3">
    <source>
        <dbReference type="ARBA" id="ARBA00022679"/>
    </source>
</evidence>
<name>A0A146KEP1_9EUKA</name>
<accession>A0A146KEP1</accession>
<dbReference type="InterPro" id="IPR011009">
    <property type="entry name" value="Kinase-like_dom_sf"/>
</dbReference>
<gene>
    <name evidence="10" type="ORF">TPC1_11897</name>
</gene>
<feature type="non-terminal residue" evidence="10">
    <location>
        <position position="1"/>
    </location>
</feature>
<dbReference type="PANTHER" id="PTHR43671:SF98">
    <property type="entry name" value="SERINE_THREONINE-PROTEIN KINASE NEK11"/>
    <property type="match status" value="1"/>
</dbReference>
<dbReference type="Gene3D" id="1.10.510.10">
    <property type="entry name" value="Transferase(Phosphotransferase) domain 1"/>
    <property type="match status" value="1"/>
</dbReference>
<dbReference type="InterPro" id="IPR008271">
    <property type="entry name" value="Ser/Thr_kinase_AS"/>
</dbReference>
<keyword evidence="6" id="KW-0067">ATP-binding</keyword>
<keyword evidence="5 10" id="KW-0418">Kinase</keyword>
<organism evidence="10">
    <name type="scientific">Trepomonas sp. PC1</name>
    <dbReference type="NCBI Taxonomy" id="1076344"/>
    <lineage>
        <taxon>Eukaryota</taxon>
        <taxon>Metamonada</taxon>
        <taxon>Diplomonadida</taxon>
        <taxon>Hexamitidae</taxon>
        <taxon>Hexamitinae</taxon>
        <taxon>Trepomonas</taxon>
    </lineage>
</organism>
<dbReference type="GO" id="GO:0005524">
    <property type="term" value="F:ATP binding"/>
    <property type="evidence" value="ECO:0007669"/>
    <property type="project" value="UniProtKB-KW"/>
</dbReference>
<dbReference type="GO" id="GO:0004674">
    <property type="term" value="F:protein serine/threonine kinase activity"/>
    <property type="evidence" value="ECO:0007669"/>
    <property type="project" value="UniProtKB-KW"/>
</dbReference>
<dbReference type="InterPro" id="IPR050660">
    <property type="entry name" value="NEK_Ser/Thr_kinase"/>
</dbReference>
<keyword evidence="2" id="KW-0723">Serine/threonine-protein kinase</keyword>
<dbReference type="PANTHER" id="PTHR43671">
    <property type="entry name" value="SERINE/THREONINE-PROTEIN KINASE NEK"/>
    <property type="match status" value="1"/>
</dbReference>
<evidence type="ECO:0000256" key="1">
    <source>
        <dbReference type="ARBA" id="ARBA00012513"/>
    </source>
</evidence>
<keyword evidence="4" id="KW-0547">Nucleotide-binding</keyword>
<evidence type="ECO:0000256" key="7">
    <source>
        <dbReference type="ARBA" id="ARBA00047899"/>
    </source>
</evidence>
<evidence type="ECO:0000256" key="8">
    <source>
        <dbReference type="ARBA" id="ARBA00048679"/>
    </source>
</evidence>
<dbReference type="Pfam" id="PF00069">
    <property type="entry name" value="Pkinase"/>
    <property type="match status" value="1"/>
</dbReference>
<proteinExistence type="predicted"/>
<feature type="domain" description="Protein kinase" evidence="9">
    <location>
        <begin position="1"/>
        <end position="179"/>
    </location>
</feature>
<keyword evidence="3" id="KW-0808">Transferase</keyword>